<dbReference type="SMART" id="SM00360">
    <property type="entry name" value="RRM"/>
    <property type="match status" value="1"/>
</dbReference>
<organism evidence="4 5">
    <name type="scientific">Populus tomentosa</name>
    <name type="common">Chinese white poplar</name>
    <dbReference type="NCBI Taxonomy" id="118781"/>
    <lineage>
        <taxon>Eukaryota</taxon>
        <taxon>Viridiplantae</taxon>
        <taxon>Streptophyta</taxon>
        <taxon>Embryophyta</taxon>
        <taxon>Tracheophyta</taxon>
        <taxon>Spermatophyta</taxon>
        <taxon>Magnoliopsida</taxon>
        <taxon>eudicotyledons</taxon>
        <taxon>Gunneridae</taxon>
        <taxon>Pentapetalae</taxon>
        <taxon>rosids</taxon>
        <taxon>fabids</taxon>
        <taxon>Malpighiales</taxon>
        <taxon>Salicaceae</taxon>
        <taxon>Saliceae</taxon>
        <taxon>Populus</taxon>
    </lineage>
</organism>
<dbReference type="GO" id="GO:0043488">
    <property type="term" value="P:regulation of mRNA stability"/>
    <property type="evidence" value="ECO:0007669"/>
    <property type="project" value="InterPro"/>
</dbReference>
<dbReference type="Pfam" id="PF00076">
    <property type="entry name" value="RRM_1"/>
    <property type="match status" value="1"/>
</dbReference>
<dbReference type="OrthoDB" id="4726at2759"/>
<evidence type="ECO:0000313" key="5">
    <source>
        <dbReference type="Proteomes" id="UP000886885"/>
    </source>
</evidence>
<evidence type="ECO:0000313" key="4">
    <source>
        <dbReference type="EMBL" id="KAG6792920.1"/>
    </source>
</evidence>
<gene>
    <name evidence="4" type="ORF">POTOM_002085</name>
</gene>
<dbReference type="Proteomes" id="UP000886885">
    <property type="component" value="Chromosome 1A"/>
</dbReference>
<evidence type="ECO:0000256" key="2">
    <source>
        <dbReference type="SAM" id="MobiDB-lite"/>
    </source>
</evidence>
<protein>
    <recommendedName>
        <fullName evidence="3">RRM domain-containing protein</fullName>
    </recommendedName>
</protein>
<feature type="region of interest" description="Disordered" evidence="2">
    <location>
        <begin position="185"/>
        <end position="286"/>
    </location>
</feature>
<dbReference type="AlphaFoldDB" id="A0A8X8DJ60"/>
<dbReference type="PANTHER" id="PTHR14738:SF32">
    <property type="entry name" value="RNA BINDING (RRM_RBD_RNP MOTIFS) FAMILY PROTEIN"/>
    <property type="match status" value="1"/>
</dbReference>
<sequence length="864" mass="96339">MGSVDKKFRVNFSEDGAALLRDRVSEKLKEFMGDYTDDVLVLILESGYRAIVHFLLLNGVSVEFHHAALPVVENAAAGPTLREVKMAGFRIGQNYVQFDLDWGFKWEANMLMYFGDIDEYVIVLLRNGRDKEEARNELNVFLGDDSDSFVSWLWDHLATNLDMYVRPPETRADEVARTNPTLIEQTEGNESHQLDSEHENVKPDNSSRGRHKREWKGVARDVNQPPPLRSSVVDNTHLEEKTHGKASRARRSPSPQTPQEQKRTRHDEQQHVKRDAVSQATSGAPRRLLQFAVRDAVRTLRPSGRVKEPSRKRLRSVVSASTEDTSLVDRPRRLQSIARVPNPMATVLKAVREAAEDVVKVKSSGSVFDRLGRDMDASLITEQVAEFRDHAVEDDEYEDFNEIQEQTHSNYPQRSKYCGHAGTTNMTGQEAGLTTGLMSDYEGYDDSSPVGHRVMDVSQTGTYLGSKGKDSLMSNYNVAKDQDQSVSAANTSRKIVNISVNVNTWRPPHYQESRDTVMDNLKSVQDNEADAGSCGAQLMKEISNPVSVSNGNVKPAGDIQQEPQKPPSSASDEVVFDDSAGSYTAGRPLEDADSRTIFVSNVHFAATKDSLSRHFNKFGEVLKVVIVTDAATGQPTGSAYVEFMRKEAADNALSLDGTSFMSRIVKVMKRRSSNQEASPVMTWPRIARGSSYAAGRFARTPFPRGTPIFRPRLYVKPGARSLQWKRDAQGSPAESSAAFSGSSVVSPSARSLTYVRTEPKPDGNSAEDLLGEKFVASEDLHLIPMTKLGEICKVKRLDSILRLQTLSQKREFPMDDSFSVSVLLSKVFLLGKTTTRQRKFLLLGRCCIEQFRVDIQRSSNLQFG</sequence>
<keyword evidence="1" id="KW-0694">RNA-binding</keyword>
<name>A0A8X8DJ60_POPTO</name>
<feature type="region of interest" description="Disordered" evidence="2">
    <location>
        <begin position="546"/>
        <end position="575"/>
    </location>
</feature>
<keyword evidence="5" id="KW-1185">Reference proteome</keyword>
<reference evidence="4" key="1">
    <citation type="journal article" date="2020" name="bioRxiv">
        <title>Hybrid origin of Populus tomentosa Carr. identified through genome sequencing and phylogenomic analysis.</title>
        <authorList>
            <person name="An X."/>
            <person name="Gao K."/>
            <person name="Chen Z."/>
            <person name="Li J."/>
            <person name="Yang X."/>
            <person name="Yang X."/>
            <person name="Zhou J."/>
            <person name="Guo T."/>
            <person name="Zhao T."/>
            <person name="Huang S."/>
            <person name="Miao D."/>
            <person name="Khan W.U."/>
            <person name="Rao P."/>
            <person name="Ye M."/>
            <person name="Lei B."/>
            <person name="Liao W."/>
            <person name="Wang J."/>
            <person name="Ji L."/>
            <person name="Li Y."/>
            <person name="Guo B."/>
            <person name="Mustafa N.S."/>
            <person name="Li S."/>
            <person name="Yun Q."/>
            <person name="Keller S.R."/>
            <person name="Mao J."/>
            <person name="Zhang R."/>
            <person name="Strauss S.H."/>
        </authorList>
    </citation>
    <scope>NUCLEOTIDE SEQUENCE</scope>
    <source>
        <strain evidence="4">GM15</strain>
        <tissue evidence="4">Leaf</tissue>
    </source>
</reference>
<dbReference type="GO" id="GO:0005737">
    <property type="term" value="C:cytoplasm"/>
    <property type="evidence" value="ECO:0007669"/>
    <property type="project" value="TreeGrafter"/>
</dbReference>
<dbReference type="GO" id="GO:0005634">
    <property type="term" value="C:nucleus"/>
    <property type="evidence" value="ECO:0007669"/>
    <property type="project" value="TreeGrafter"/>
</dbReference>
<feature type="compositionally biased region" description="Basic and acidic residues" evidence="2">
    <location>
        <begin position="189"/>
        <end position="207"/>
    </location>
</feature>
<dbReference type="InterPro" id="IPR000504">
    <property type="entry name" value="RRM_dom"/>
</dbReference>
<feature type="domain" description="RRM" evidence="3">
    <location>
        <begin position="595"/>
        <end position="672"/>
    </location>
</feature>
<proteinExistence type="predicted"/>
<evidence type="ECO:0000259" key="3">
    <source>
        <dbReference type="PROSITE" id="PS50102"/>
    </source>
</evidence>
<dbReference type="EMBL" id="JAAWWB010000001">
    <property type="protein sequence ID" value="KAG6792920.1"/>
    <property type="molecule type" value="Genomic_DNA"/>
</dbReference>
<dbReference type="GO" id="GO:0008143">
    <property type="term" value="F:poly(A) binding"/>
    <property type="evidence" value="ECO:0007669"/>
    <property type="project" value="InterPro"/>
</dbReference>
<feature type="compositionally biased region" description="Basic and acidic residues" evidence="2">
    <location>
        <begin position="260"/>
        <end position="276"/>
    </location>
</feature>
<comment type="caution">
    <text evidence="4">The sequence shown here is derived from an EMBL/GenBank/DDBJ whole genome shotgun (WGS) entry which is preliminary data.</text>
</comment>
<feature type="compositionally biased region" description="Polar residues" evidence="2">
    <location>
        <begin position="561"/>
        <end position="571"/>
    </location>
</feature>
<evidence type="ECO:0000256" key="1">
    <source>
        <dbReference type="PROSITE-ProRule" id="PRU00176"/>
    </source>
</evidence>
<accession>A0A8X8DJ60</accession>
<dbReference type="PANTHER" id="PTHR14738">
    <property type="entry name" value="ZINC FINGER CCCH DOMAIN-CONTAINING PROTEIN 14"/>
    <property type="match status" value="1"/>
</dbReference>
<dbReference type="InterPro" id="IPR040366">
    <property type="entry name" value="Nab2/ZC3H14"/>
</dbReference>
<dbReference type="PROSITE" id="PS50102">
    <property type="entry name" value="RRM"/>
    <property type="match status" value="1"/>
</dbReference>